<gene>
    <name evidence="2" type="ORF">WMQ36_02475</name>
</gene>
<dbReference type="EMBL" id="JBBMFM010000005">
    <property type="protein sequence ID" value="MEQ2423831.1"/>
    <property type="molecule type" value="Genomic_DNA"/>
</dbReference>
<dbReference type="InterPro" id="IPR013196">
    <property type="entry name" value="HTH_11"/>
</dbReference>
<dbReference type="SUPFAM" id="SSF46785">
    <property type="entry name" value="Winged helix' DNA-binding domain"/>
    <property type="match status" value="1"/>
</dbReference>
<proteinExistence type="predicted"/>
<sequence>MKGEVKLQSKTFISVQEVAEELGVSKSYAYRVVKQLNEELKQQGYLTVLLLFVFRLSFPTHFCPLPCVHSLFSK</sequence>
<keyword evidence="3" id="KW-1185">Reference proteome</keyword>
<name>A0ABV1D0A7_9FIRM</name>
<dbReference type="InterPro" id="IPR036390">
    <property type="entry name" value="WH_DNA-bd_sf"/>
</dbReference>
<dbReference type="Pfam" id="PF08279">
    <property type="entry name" value="HTH_11"/>
    <property type="match status" value="1"/>
</dbReference>
<feature type="domain" description="Helix-turn-helix type 11" evidence="1">
    <location>
        <begin position="7"/>
        <end position="40"/>
    </location>
</feature>
<evidence type="ECO:0000313" key="3">
    <source>
        <dbReference type="Proteomes" id="UP001454086"/>
    </source>
</evidence>
<evidence type="ECO:0000313" key="2">
    <source>
        <dbReference type="EMBL" id="MEQ2423831.1"/>
    </source>
</evidence>
<reference evidence="2 3" key="1">
    <citation type="submission" date="2024-03" db="EMBL/GenBank/DDBJ databases">
        <title>Human intestinal bacterial collection.</title>
        <authorList>
            <person name="Pauvert C."/>
            <person name="Hitch T.C.A."/>
            <person name="Clavel T."/>
        </authorList>
    </citation>
    <scope>NUCLEOTIDE SEQUENCE [LARGE SCALE GENOMIC DNA]</scope>
    <source>
        <strain evidence="2 3">CLA-SR-H021</strain>
    </source>
</reference>
<dbReference type="Proteomes" id="UP001454086">
    <property type="component" value="Unassembled WGS sequence"/>
</dbReference>
<accession>A0ABV1D0A7</accession>
<organism evidence="2 3">
    <name type="scientific">Enterocloster hominis</name>
    <name type="common">ex Hitch et al. 2024</name>
    <dbReference type="NCBI Taxonomy" id="1917870"/>
    <lineage>
        <taxon>Bacteria</taxon>
        <taxon>Bacillati</taxon>
        <taxon>Bacillota</taxon>
        <taxon>Clostridia</taxon>
        <taxon>Lachnospirales</taxon>
        <taxon>Lachnospiraceae</taxon>
        <taxon>Enterocloster</taxon>
    </lineage>
</organism>
<comment type="caution">
    <text evidence="2">The sequence shown here is derived from an EMBL/GenBank/DDBJ whole genome shotgun (WGS) entry which is preliminary data.</text>
</comment>
<protein>
    <submittedName>
        <fullName evidence="2">HTH domain-containing protein</fullName>
    </submittedName>
</protein>
<evidence type="ECO:0000259" key="1">
    <source>
        <dbReference type="Pfam" id="PF08279"/>
    </source>
</evidence>